<proteinExistence type="predicted"/>
<dbReference type="InterPro" id="IPR014001">
    <property type="entry name" value="Helicase_ATP-bd"/>
</dbReference>
<dbReference type="CDD" id="cd18793">
    <property type="entry name" value="SF2_C_SNF"/>
    <property type="match status" value="1"/>
</dbReference>
<dbReference type="Pfam" id="PF00176">
    <property type="entry name" value="SNF2-rel_dom"/>
    <property type="match status" value="1"/>
</dbReference>
<dbReference type="PANTHER" id="PTHR45766">
    <property type="entry name" value="DNA ANNEALING HELICASE AND ENDONUCLEASE ZRANB3 FAMILY MEMBER"/>
    <property type="match status" value="1"/>
</dbReference>
<protein>
    <submittedName>
        <fullName evidence="4">Protein DpdE</fullName>
    </submittedName>
</protein>
<dbReference type="PANTHER" id="PTHR45766:SF6">
    <property type="entry name" value="SWI_SNF-RELATED MATRIX-ASSOCIATED ACTIN-DEPENDENT REGULATOR OF CHROMATIN SUBFAMILY A-LIKE PROTEIN 1"/>
    <property type="match status" value="1"/>
</dbReference>
<feature type="domain" description="Helicase ATP-binding" evidence="2">
    <location>
        <begin position="169"/>
        <end position="313"/>
    </location>
</feature>
<dbReference type="SMART" id="SM00490">
    <property type="entry name" value="HELICc"/>
    <property type="match status" value="1"/>
</dbReference>
<dbReference type="RefSeq" id="WP_348261780.1">
    <property type="nucleotide sequence ID" value="NZ_CP121196.1"/>
</dbReference>
<keyword evidence="1" id="KW-0378">Hydrolase</keyword>
<dbReference type="EMBL" id="CP121196">
    <property type="protein sequence ID" value="XBH16551.1"/>
    <property type="molecule type" value="Genomic_DNA"/>
</dbReference>
<dbReference type="GO" id="GO:0016787">
    <property type="term" value="F:hydrolase activity"/>
    <property type="evidence" value="ECO:0007669"/>
    <property type="project" value="UniProtKB-KW"/>
</dbReference>
<organism evidence="4">
    <name type="scientific">Telmatobacter sp. DSM 110680</name>
    <dbReference type="NCBI Taxonomy" id="3036704"/>
    <lineage>
        <taxon>Bacteria</taxon>
        <taxon>Pseudomonadati</taxon>
        <taxon>Acidobacteriota</taxon>
        <taxon>Terriglobia</taxon>
        <taxon>Terriglobales</taxon>
        <taxon>Acidobacteriaceae</taxon>
        <taxon>Telmatobacter</taxon>
    </lineage>
</organism>
<dbReference type="InterPro" id="IPR027417">
    <property type="entry name" value="P-loop_NTPase"/>
</dbReference>
<feature type="domain" description="Helicase C-terminal" evidence="3">
    <location>
        <begin position="532"/>
        <end position="693"/>
    </location>
</feature>
<evidence type="ECO:0000313" key="4">
    <source>
        <dbReference type="EMBL" id="XBH16551.1"/>
    </source>
</evidence>
<evidence type="ECO:0000256" key="1">
    <source>
        <dbReference type="ARBA" id="ARBA00022801"/>
    </source>
</evidence>
<dbReference type="InterPro" id="IPR038718">
    <property type="entry name" value="SNF2-like_sf"/>
</dbReference>
<dbReference type="Gene3D" id="3.40.50.10810">
    <property type="entry name" value="Tandem AAA-ATPase domain"/>
    <property type="match status" value="1"/>
</dbReference>
<dbReference type="PROSITE" id="PS51194">
    <property type="entry name" value="HELICASE_CTER"/>
    <property type="match status" value="1"/>
</dbReference>
<dbReference type="GO" id="GO:0005524">
    <property type="term" value="F:ATP binding"/>
    <property type="evidence" value="ECO:0007669"/>
    <property type="project" value="InterPro"/>
</dbReference>
<dbReference type="InterPro" id="IPR000330">
    <property type="entry name" value="SNF2_N"/>
</dbReference>
<dbReference type="Pfam" id="PF00271">
    <property type="entry name" value="Helicase_C"/>
    <property type="match status" value="1"/>
</dbReference>
<dbReference type="SMART" id="SM00487">
    <property type="entry name" value="DEXDc"/>
    <property type="match status" value="1"/>
</dbReference>
<reference evidence="4" key="1">
    <citation type="submission" date="2023-03" db="EMBL/GenBank/DDBJ databases">
        <title>Edaphobacter sp.</title>
        <authorList>
            <person name="Huber K.J."/>
            <person name="Papendorf J."/>
            <person name="Pilke C."/>
            <person name="Bunk B."/>
            <person name="Sproeer C."/>
            <person name="Pester M."/>
        </authorList>
    </citation>
    <scope>NUCLEOTIDE SEQUENCE</scope>
    <source>
        <strain evidence="4">DSM 110680</strain>
    </source>
</reference>
<dbReference type="InterPro" id="IPR049730">
    <property type="entry name" value="SNF2/RAD54-like_C"/>
</dbReference>
<sequence>MLLKGMLVALPDKKGVGKLESIDGDLCAISVFHSIARSEMVKLPVSTLSRFYLSPQTRVYALEGDRFKVGRITDYLGRDDSGLLDYEVRFPNGNRRDLRESDLFLRPWSTPDDPAEVMANGGAESQYLHDRRQAAIRPLLRLRSAAQGLTALLSAGIDFAPHQIAAVRRVLTDPVQRYLLADEVGLGKTIEAGLIIRQHLIDNPNCTVLITVPRHLRNQWQQELNTKLRLDQFANAFQVCSHAELASVDRAPDVLIVDEAHHLVGLVDGPLGKAAERLRSLSVSSPVLLLLSATPALGDEERFLALLNLLDPASHPLKDLEGFRAKLESRRDVGRLLLALDPQAPGLVLRQRGLELQRLFPDDPLIVELAPRLVAATRDGPETLPELCAGLKAHIADTYRINQRLIRSRRADAEGWEFTSRGPELDDKPSFAHLRVESETPGWIQPVLSALENWRFAALEAAYGEAKAVDQAALRYVEMLAAAGVGRAALISWIDTAMMLETFSDERPILASLRALASDSEDHDSILTLAESTRRLLRSLRTDFPLPKVVAFSSSKDRAVEFLSALGNKTEGAEVLLLLGGAGNGNDDLVATFTTPRKSAILICDQEGEEGLNLAAADAIIHLDLPFSAARIEQRIGRLDRFGRTHGVVRHRILLPWEEEAGPWAAWLRFLGQGLSIFHRSISDVQFLLEHVEREFFRALFQNEGPAELDALASNVRERICQERRLQDEQYALDRIALSEEPIEAFLKNLEKAEEDEASLETGVDRWLVEALNLQKRPLSASEPESFRLSASRDTLIPRLPWLEAFGIERDRPLTWKRRIATRHPGTTLLRPGTPLIDFAERFTRWDDRGTAFITWRTAPEWKGEISICFRLCFVIEPDIQIDDLLDPSSSELAGARRAQRYFPLRTHTVHVDVNGDKVTDPMLLAILRRPYRNRDRYGEQGQDINLSSRPRILSDVIDAAAFALTCRAVRQAASDRLLSDETIAKAIRVGEQLAQADLERRRNRLGRRHSLGDTMAQAEIEAIEALLPSIQHPALRLDAMGCFLVASTLPRSTVDA</sequence>
<dbReference type="InterPro" id="IPR001650">
    <property type="entry name" value="Helicase_C-like"/>
</dbReference>
<dbReference type="AlphaFoldDB" id="A0AAU7DGU1"/>
<name>A0AAU7DGU1_9BACT</name>
<evidence type="ECO:0000259" key="2">
    <source>
        <dbReference type="PROSITE" id="PS51192"/>
    </source>
</evidence>
<dbReference type="Gene3D" id="3.40.50.300">
    <property type="entry name" value="P-loop containing nucleotide triphosphate hydrolases"/>
    <property type="match status" value="1"/>
</dbReference>
<gene>
    <name evidence="4" type="primary">dpdE</name>
    <name evidence="4" type="ORF">P8935_18495</name>
</gene>
<dbReference type="SUPFAM" id="SSF52540">
    <property type="entry name" value="P-loop containing nucleoside triphosphate hydrolases"/>
    <property type="match status" value="2"/>
</dbReference>
<accession>A0AAU7DGU1</accession>
<evidence type="ECO:0000259" key="3">
    <source>
        <dbReference type="PROSITE" id="PS51194"/>
    </source>
</evidence>
<dbReference type="PROSITE" id="PS51192">
    <property type="entry name" value="HELICASE_ATP_BIND_1"/>
    <property type="match status" value="1"/>
</dbReference>
<dbReference type="NCBIfam" id="NF041062">
    <property type="entry name" value="DpdE"/>
    <property type="match status" value="1"/>
</dbReference>